<accession>A0A2M9BEQ9</accession>
<organism evidence="3 4">
    <name type="scientific">Mumia flava</name>
    <dbReference type="NCBI Taxonomy" id="1348852"/>
    <lineage>
        <taxon>Bacteria</taxon>
        <taxon>Bacillati</taxon>
        <taxon>Actinomycetota</taxon>
        <taxon>Actinomycetes</taxon>
        <taxon>Propionibacteriales</taxon>
        <taxon>Nocardioidaceae</taxon>
        <taxon>Mumia</taxon>
    </lineage>
</organism>
<keyword evidence="2" id="KW-0472">Membrane</keyword>
<feature type="transmembrane region" description="Helical" evidence="2">
    <location>
        <begin position="27"/>
        <end position="48"/>
    </location>
</feature>
<name>A0A2M9BEQ9_9ACTN</name>
<feature type="region of interest" description="Disordered" evidence="1">
    <location>
        <begin position="120"/>
        <end position="139"/>
    </location>
</feature>
<protein>
    <submittedName>
        <fullName evidence="3">Uncharacterized protein</fullName>
    </submittedName>
</protein>
<gene>
    <name evidence="3" type="ORF">CLV56_0651</name>
</gene>
<dbReference type="AlphaFoldDB" id="A0A2M9BEQ9"/>
<proteinExistence type="predicted"/>
<dbReference type="EMBL" id="PGEZ01000001">
    <property type="protein sequence ID" value="PJJ56443.1"/>
    <property type="molecule type" value="Genomic_DNA"/>
</dbReference>
<evidence type="ECO:0000256" key="1">
    <source>
        <dbReference type="SAM" id="MobiDB-lite"/>
    </source>
</evidence>
<evidence type="ECO:0000256" key="2">
    <source>
        <dbReference type="SAM" id="Phobius"/>
    </source>
</evidence>
<sequence>MSGVTSGPSGDLYARGMRAHTGGMSDALGYAYIPLISLVGIGILALILRWAHSPGRRVPWPSYGMLTPVARARTEAQAEATAVHLRSAGIRASVTHDPRGWLVLAWREQAPTARAVLAVRKSARKEPPDSPGAAPRTAG</sequence>
<evidence type="ECO:0000313" key="3">
    <source>
        <dbReference type="EMBL" id="PJJ56443.1"/>
    </source>
</evidence>
<keyword evidence="4" id="KW-1185">Reference proteome</keyword>
<dbReference type="Proteomes" id="UP000230842">
    <property type="component" value="Unassembled WGS sequence"/>
</dbReference>
<reference evidence="3 4" key="1">
    <citation type="submission" date="2017-11" db="EMBL/GenBank/DDBJ databases">
        <title>Genomic Encyclopedia of Archaeal and Bacterial Type Strains, Phase II (KMG-II): From Individual Species to Whole Genera.</title>
        <authorList>
            <person name="Goeker M."/>
        </authorList>
    </citation>
    <scope>NUCLEOTIDE SEQUENCE [LARGE SCALE GENOMIC DNA]</scope>
    <source>
        <strain evidence="3 4">DSM 27763</strain>
    </source>
</reference>
<keyword evidence="2" id="KW-0812">Transmembrane</keyword>
<keyword evidence="2" id="KW-1133">Transmembrane helix</keyword>
<comment type="caution">
    <text evidence="3">The sequence shown here is derived from an EMBL/GenBank/DDBJ whole genome shotgun (WGS) entry which is preliminary data.</text>
</comment>
<evidence type="ECO:0000313" key="4">
    <source>
        <dbReference type="Proteomes" id="UP000230842"/>
    </source>
</evidence>